<evidence type="ECO:0000313" key="10">
    <source>
        <dbReference type="Proteomes" id="UP000008457"/>
    </source>
</evidence>
<feature type="transmembrane region" description="Helical" evidence="7">
    <location>
        <begin position="132"/>
        <end position="156"/>
    </location>
</feature>
<dbReference type="PROSITE" id="PS50928">
    <property type="entry name" value="ABC_TM1"/>
    <property type="match status" value="1"/>
</dbReference>
<dbReference type="InterPro" id="IPR035906">
    <property type="entry name" value="MetI-like_sf"/>
</dbReference>
<evidence type="ECO:0000256" key="1">
    <source>
        <dbReference type="ARBA" id="ARBA00004651"/>
    </source>
</evidence>
<feature type="transmembrane region" description="Helical" evidence="7">
    <location>
        <begin position="101"/>
        <end position="120"/>
    </location>
</feature>
<feature type="transmembrane region" description="Helical" evidence="7">
    <location>
        <begin position="212"/>
        <end position="237"/>
    </location>
</feature>
<dbReference type="PANTHER" id="PTHR43744:SF6">
    <property type="entry name" value="ABC TRANSPORTER PERMEASE PROTEIN YESQ-RELATED"/>
    <property type="match status" value="1"/>
</dbReference>
<dbReference type="RefSeq" id="WP_013779684.1">
    <property type="nucleotide sequence ID" value="NC_015520.1"/>
</dbReference>
<organism evidence="9 10">
    <name type="scientific">Mahella australiensis (strain DSM 15567 / CIP 107919 / 50-1 BON)</name>
    <dbReference type="NCBI Taxonomy" id="697281"/>
    <lineage>
        <taxon>Bacteria</taxon>
        <taxon>Bacillati</taxon>
        <taxon>Bacillota</taxon>
        <taxon>Clostridia</taxon>
        <taxon>Thermoanaerobacterales</taxon>
        <taxon>Thermoanaerobacterales Family IV. Incertae Sedis</taxon>
        <taxon>Mahella</taxon>
    </lineage>
</organism>
<dbReference type="CDD" id="cd06261">
    <property type="entry name" value="TM_PBP2"/>
    <property type="match status" value="1"/>
</dbReference>
<dbReference type="Gene3D" id="1.10.3720.10">
    <property type="entry name" value="MetI-like"/>
    <property type="match status" value="1"/>
</dbReference>
<dbReference type="AlphaFoldDB" id="F3ZVA0"/>
<feature type="transmembrane region" description="Helical" evidence="7">
    <location>
        <begin position="32"/>
        <end position="58"/>
    </location>
</feature>
<reference evidence="9 10" key="2">
    <citation type="journal article" date="2011" name="Stand. Genomic Sci.">
        <title>Complete genome sequence of Mahella australiensis type strain (50-1 BON).</title>
        <authorList>
            <person name="Sikorski J."/>
            <person name="Teshima H."/>
            <person name="Nolan M."/>
            <person name="Lucas S."/>
            <person name="Hammon N."/>
            <person name="Deshpande S."/>
            <person name="Cheng J.F."/>
            <person name="Pitluck S."/>
            <person name="Liolios K."/>
            <person name="Pagani I."/>
            <person name="Ivanova N."/>
            <person name="Huntemann M."/>
            <person name="Mavromatis K."/>
            <person name="Ovchinikova G."/>
            <person name="Pati A."/>
            <person name="Tapia R."/>
            <person name="Han C."/>
            <person name="Goodwin L."/>
            <person name="Chen A."/>
            <person name="Palaniappan K."/>
            <person name="Land M."/>
            <person name="Hauser L."/>
            <person name="Ngatchou-Djao O.D."/>
            <person name="Rohde M."/>
            <person name="Pukall R."/>
            <person name="Spring S."/>
            <person name="Abt B."/>
            <person name="Goker M."/>
            <person name="Detter J.C."/>
            <person name="Woyke T."/>
            <person name="Bristow J."/>
            <person name="Markowitz V."/>
            <person name="Hugenholtz P."/>
            <person name="Eisen J.A."/>
            <person name="Kyrpides N.C."/>
            <person name="Klenk H.P."/>
            <person name="Lapidus A."/>
        </authorList>
    </citation>
    <scope>NUCLEOTIDE SEQUENCE [LARGE SCALE GENOMIC DNA]</scope>
    <source>
        <strain evidence="10">DSM 15567 / CIP 107919 / 50-1 BON</strain>
    </source>
</reference>
<dbReference type="STRING" id="697281.Mahau_0027"/>
<reference evidence="10" key="1">
    <citation type="submission" date="2010-11" db="EMBL/GenBank/DDBJ databases">
        <title>The complete genome of Mahella australiensis DSM 15567.</title>
        <authorList>
            <consortium name="US DOE Joint Genome Institute (JGI-PGF)"/>
            <person name="Lucas S."/>
            <person name="Copeland A."/>
            <person name="Lapidus A."/>
            <person name="Bruce D."/>
            <person name="Goodwin L."/>
            <person name="Pitluck S."/>
            <person name="Kyrpides N."/>
            <person name="Mavromatis K."/>
            <person name="Pagani I."/>
            <person name="Ivanova N."/>
            <person name="Teshima H."/>
            <person name="Brettin T."/>
            <person name="Detter J.C."/>
            <person name="Han C."/>
            <person name="Tapia R."/>
            <person name="Land M."/>
            <person name="Hauser L."/>
            <person name="Markowitz V."/>
            <person name="Cheng J.-F."/>
            <person name="Hugenholtz P."/>
            <person name="Woyke T."/>
            <person name="Wu D."/>
            <person name="Spring S."/>
            <person name="Pukall R."/>
            <person name="Steenblock K."/>
            <person name="Schneider S."/>
            <person name="Klenk H.-P."/>
            <person name="Eisen J.A."/>
        </authorList>
    </citation>
    <scope>NUCLEOTIDE SEQUENCE [LARGE SCALE GENOMIC DNA]</scope>
    <source>
        <strain evidence="10">DSM 15567 / CIP 107919 / 50-1 BON</strain>
    </source>
</reference>
<name>F3ZVA0_MAHA5</name>
<comment type="subcellular location">
    <subcellularLocation>
        <location evidence="1 7">Cell membrane</location>
        <topology evidence="1 7">Multi-pass membrane protein</topology>
    </subcellularLocation>
</comment>
<evidence type="ECO:0000259" key="8">
    <source>
        <dbReference type="PROSITE" id="PS50928"/>
    </source>
</evidence>
<dbReference type="InterPro" id="IPR000515">
    <property type="entry name" value="MetI-like"/>
</dbReference>
<keyword evidence="3" id="KW-1003">Cell membrane</keyword>
<evidence type="ECO:0000313" key="9">
    <source>
        <dbReference type="EMBL" id="AEE95250.1"/>
    </source>
</evidence>
<feature type="transmembrane region" description="Helical" evidence="7">
    <location>
        <begin position="168"/>
        <end position="191"/>
    </location>
</feature>
<keyword evidence="6 7" id="KW-0472">Membrane</keyword>
<dbReference type="KEGG" id="mas:Mahau_0027"/>
<dbReference type="PANTHER" id="PTHR43744">
    <property type="entry name" value="ABC TRANSPORTER PERMEASE PROTEIN MG189-RELATED-RELATED"/>
    <property type="match status" value="1"/>
</dbReference>
<evidence type="ECO:0000256" key="4">
    <source>
        <dbReference type="ARBA" id="ARBA00022692"/>
    </source>
</evidence>
<sequence>MSIEKNIVTRASLPKSTRLLEAAKSRSFWSNIIFQIAIYILLLDFAFVFLFPFIYMIITSLKSPTDLLDMAIRWIPKSLYLDNYSMATLALNYWTYLKNSIFVTVLSIVGNILSCSFVAYGFARCKFRGRDMLFLVVLLTLIIPPQTIVVPLFIQYSRMNWINTYLPLIIPTFFGMGLRGGLFVFIFRQFFRGLPYELEDAARIDGCSSFRIYWNIIMPISKPAILVSAILSMVWHWNDYFEPSIYLMSPEKGLLPMILPQMGFNLGQIGYETVEKFNAAVVMAGTFLVVLPLLIVYIILQRQFMEGIERTGLVG</sequence>
<evidence type="ECO:0000256" key="7">
    <source>
        <dbReference type="RuleBase" id="RU363032"/>
    </source>
</evidence>
<evidence type="ECO:0000256" key="3">
    <source>
        <dbReference type="ARBA" id="ARBA00022475"/>
    </source>
</evidence>
<keyword evidence="5 7" id="KW-1133">Transmembrane helix</keyword>
<evidence type="ECO:0000256" key="5">
    <source>
        <dbReference type="ARBA" id="ARBA00022989"/>
    </source>
</evidence>
<dbReference type="eggNOG" id="COG0395">
    <property type="taxonomic scope" value="Bacteria"/>
</dbReference>
<dbReference type="EMBL" id="CP002360">
    <property type="protein sequence ID" value="AEE95250.1"/>
    <property type="molecule type" value="Genomic_DNA"/>
</dbReference>
<protein>
    <submittedName>
        <fullName evidence="9">Binding-protein-dependent transport systems inner membrane component</fullName>
    </submittedName>
</protein>
<gene>
    <name evidence="9" type="ordered locus">Mahau_0027</name>
</gene>
<feature type="transmembrane region" description="Helical" evidence="7">
    <location>
        <begin position="279"/>
        <end position="300"/>
    </location>
</feature>
<dbReference type="Proteomes" id="UP000008457">
    <property type="component" value="Chromosome"/>
</dbReference>
<dbReference type="GO" id="GO:0055085">
    <property type="term" value="P:transmembrane transport"/>
    <property type="evidence" value="ECO:0007669"/>
    <property type="project" value="InterPro"/>
</dbReference>
<evidence type="ECO:0000256" key="6">
    <source>
        <dbReference type="ARBA" id="ARBA00023136"/>
    </source>
</evidence>
<dbReference type="Pfam" id="PF00528">
    <property type="entry name" value="BPD_transp_1"/>
    <property type="match status" value="1"/>
</dbReference>
<dbReference type="OrthoDB" id="9771544at2"/>
<keyword evidence="4 7" id="KW-0812">Transmembrane</keyword>
<accession>F3ZVA0</accession>
<keyword evidence="2 7" id="KW-0813">Transport</keyword>
<evidence type="ECO:0000256" key="2">
    <source>
        <dbReference type="ARBA" id="ARBA00022448"/>
    </source>
</evidence>
<dbReference type="GO" id="GO:0005886">
    <property type="term" value="C:plasma membrane"/>
    <property type="evidence" value="ECO:0007669"/>
    <property type="project" value="UniProtKB-SubCell"/>
</dbReference>
<dbReference type="SUPFAM" id="SSF161098">
    <property type="entry name" value="MetI-like"/>
    <property type="match status" value="1"/>
</dbReference>
<dbReference type="HOGENOM" id="CLU_016047_1_1_9"/>
<proteinExistence type="inferred from homology"/>
<keyword evidence="10" id="KW-1185">Reference proteome</keyword>
<feature type="domain" description="ABC transmembrane type-1" evidence="8">
    <location>
        <begin position="97"/>
        <end position="300"/>
    </location>
</feature>
<comment type="similarity">
    <text evidence="7">Belongs to the binding-protein-dependent transport system permease family.</text>
</comment>